<evidence type="ECO:0000256" key="7">
    <source>
        <dbReference type="ARBA" id="ARBA00023180"/>
    </source>
</evidence>
<dbReference type="PANTHER" id="PTHR15944">
    <property type="entry name" value="FARNESYLCYSTEINE LYASE"/>
    <property type="match status" value="1"/>
</dbReference>
<organism evidence="9 10">
    <name type="scientific">Xylaria hypoxylon</name>
    <dbReference type="NCBI Taxonomy" id="37992"/>
    <lineage>
        <taxon>Eukaryota</taxon>
        <taxon>Fungi</taxon>
        <taxon>Dikarya</taxon>
        <taxon>Ascomycota</taxon>
        <taxon>Pezizomycotina</taxon>
        <taxon>Sordariomycetes</taxon>
        <taxon>Xylariomycetidae</taxon>
        <taxon>Xylariales</taxon>
        <taxon>Xylariaceae</taxon>
        <taxon>Xylaria</taxon>
    </lineage>
</organism>
<evidence type="ECO:0000313" key="10">
    <source>
        <dbReference type="Proteomes" id="UP000297716"/>
    </source>
</evidence>
<feature type="domain" description="Prenylcysteine lyase" evidence="8">
    <location>
        <begin position="209"/>
        <end position="551"/>
    </location>
</feature>
<dbReference type="InterPro" id="IPR010795">
    <property type="entry name" value="Prenylcys_lyase"/>
</dbReference>
<dbReference type="InterPro" id="IPR017046">
    <property type="entry name" value="Prenylcysteine_Oxase1"/>
</dbReference>
<dbReference type="InterPro" id="IPR036188">
    <property type="entry name" value="FAD/NAD-bd_sf"/>
</dbReference>
<comment type="similarity">
    <text evidence="2">Belongs to the prenylcysteine oxidase family.</text>
</comment>
<keyword evidence="3" id="KW-0285">Flavoprotein</keyword>
<keyword evidence="5" id="KW-0274">FAD</keyword>
<dbReference type="GO" id="GO:0001735">
    <property type="term" value="F:prenylcysteine oxidase activity"/>
    <property type="evidence" value="ECO:0007669"/>
    <property type="project" value="InterPro"/>
</dbReference>
<dbReference type="SUPFAM" id="SSF51905">
    <property type="entry name" value="FAD/NAD(P)-binding domain"/>
    <property type="match status" value="2"/>
</dbReference>
<dbReference type="EMBL" id="SKBN01000058">
    <property type="protein sequence ID" value="TGJ84841.1"/>
    <property type="molecule type" value="Genomic_DNA"/>
</dbReference>
<evidence type="ECO:0000256" key="3">
    <source>
        <dbReference type="ARBA" id="ARBA00022630"/>
    </source>
</evidence>
<name>A0A4Z0YZC6_9PEZI</name>
<dbReference type="Pfam" id="PF13450">
    <property type="entry name" value="NAD_binding_8"/>
    <property type="match status" value="1"/>
</dbReference>
<dbReference type="GO" id="GO:0030327">
    <property type="term" value="P:prenylated protein catabolic process"/>
    <property type="evidence" value="ECO:0007669"/>
    <property type="project" value="TreeGrafter"/>
</dbReference>
<keyword evidence="4" id="KW-0732">Signal</keyword>
<evidence type="ECO:0000259" key="8">
    <source>
        <dbReference type="Pfam" id="PF07156"/>
    </source>
</evidence>
<evidence type="ECO:0000256" key="1">
    <source>
        <dbReference type="ARBA" id="ARBA00001974"/>
    </source>
</evidence>
<protein>
    <recommendedName>
        <fullName evidence="8">Prenylcysteine lyase domain-containing protein</fullName>
    </recommendedName>
</protein>
<dbReference type="Proteomes" id="UP000297716">
    <property type="component" value="Unassembled WGS sequence"/>
</dbReference>
<sequence>MAPSHLNPAASATERAPLLRNLSPPIGLPGRPWSTSVLTFAARIFAALSVLWLLVDYWDWTQLPLNPLPTYSVAIIGMHYLGQNPALGFIFLFWDEPSNFLQGAGPAGISAAQHLRNSPATRYVHFNITIYESKPVLGGALAFHDVNGSSVFPKDDPMQIPIAAEDVAGTALVWNSALFTQDSEKVLRDKIEFIELGPKQIGYKTPMSTWVQLLWTYGNSVWRGNKLAQDGALQKAIVKVPLVPDVAKIFKSLGVLRPLRQRANDMLRGRSISERYTTDILEPQVQRAYGQGLNKVTGLTAMMAVAQEEFANAYQGENLIQRLRRIVHEIDVEVRTSTRVTGIKYVEIGEKHPAWLIRHESADGGGGNSSIEMFDGVIIAALDFDILLENGEKSVPNLVNYYDIDADAAQAAVREDDYYVPVHITFFTSDAKLSPWDDDEEVLFLEPQKAAGMRELTLVREVFNYQDNSTKAEYLYHVLSIRSVLEVLRSRANITWSYQTKIEKAYPVLSPLQRFPPFKMPWAKGFWWTSIIQRAGTSVDLNWLAGKVAAQGLINEVS</sequence>
<dbReference type="Pfam" id="PF07156">
    <property type="entry name" value="Prenylcys_lyase"/>
    <property type="match status" value="1"/>
</dbReference>
<evidence type="ECO:0000256" key="4">
    <source>
        <dbReference type="ARBA" id="ARBA00022729"/>
    </source>
</evidence>
<comment type="caution">
    <text evidence="9">The sequence shown here is derived from an EMBL/GenBank/DDBJ whole genome shotgun (WGS) entry which is preliminary data.</text>
</comment>
<evidence type="ECO:0000256" key="2">
    <source>
        <dbReference type="ARBA" id="ARBA00009967"/>
    </source>
</evidence>
<evidence type="ECO:0000313" key="9">
    <source>
        <dbReference type="EMBL" id="TGJ84841.1"/>
    </source>
</evidence>
<reference evidence="9 10" key="1">
    <citation type="submission" date="2019-03" db="EMBL/GenBank/DDBJ databases">
        <title>Draft genome sequence of Xylaria hypoxylon DSM 108379, a ubiquitous saprotrophic-parasitic fungi on hardwood.</title>
        <authorList>
            <person name="Buettner E."/>
            <person name="Leonhardt S."/>
            <person name="Gebauer A.M."/>
            <person name="Liers C."/>
            <person name="Hofrichter M."/>
            <person name="Kellner H."/>
        </authorList>
    </citation>
    <scope>NUCLEOTIDE SEQUENCE [LARGE SCALE GENOMIC DNA]</scope>
    <source>
        <strain evidence="9 10">DSM 108379</strain>
    </source>
</reference>
<dbReference type="AlphaFoldDB" id="A0A4Z0YZC6"/>
<dbReference type="PANTHER" id="PTHR15944:SF0">
    <property type="entry name" value="PRENYLCYSTEINE LYASE DOMAIN-CONTAINING PROTEIN"/>
    <property type="match status" value="1"/>
</dbReference>
<accession>A0A4Z0YZC6</accession>
<keyword evidence="6" id="KW-0560">Oxidoreductase</keyword>
<keyword evidence="10" id="KW-1185">Reference proteome</keyword>
<dbReference type="GO" id="GO:0030328">
    <property type="term" value="P:prenylcysteine catabolic process"/>
    <property type="evidence" value="ECO:0007669"/>
    <property type="project" value="InterPro"/>
</dbReference>
<keyword evidence="7" id="KW-0325">Glycoprotein</keyword>
<evidence type="ECO:0000256" key="6">
    <source>
        <dbReference type="ARBA" id="ARBA00023002"/>
    </source>
</evidence>
<evidence type="ECO:0000256" key="5">
    <source>
        <dbReference type="ARBA" id="ARBA00022827"/>
    </source>
</evidence>
<proteinExistence type="inferred from homology"/>
<gene>
    <name evidence="9" type="ORF">E0Z10_g3923</name>
</gene>
<dbReference type="OrthoDB" id="437369at2759"/>
<comment type="cofactor">
    <cofactor evidence="1">
        <name>FAD</name>
        <dbReference type="ChEBI" id="CHEBI:57692"/>
    </cofactor>
</comment>